<feature type="domain" description="SGNH hydrolase-type esterase" evidence="4">
    <location>
        <begin position="29"/>
        <end position="222"/>
    </location>
</feature>
<dbReference type="RefSeq" id="WP_126695275.1">
    <property type="nucleotide sequence ID" value="NZ_RXOF01000015.1"/>
</dbReference>
<dbReference type="InterPro" id="IPR036514">
    <property type="entry name" value="SGNH_hydro_sf"/>
</dbReference>
<organism evidence="5 6">
    <name type="scientific">Hymenobacter gummosus</name>
    <dbReference type="NCBI Taxonomy" id="1776032"/>
    <lineage>
        <taxon>Bacteria</taxon>
        <taxon>Pseudomonadati</taxon>
        <taxon>Bacteroidota</taxon>
        <taxon>Cytophagia</taxon>
        <taxon>Cytophagales</taxon>
        <taxon>Hymenobacteraceae</taxon>
        <taxon>Hymenobacter</taxon>
    </lineage>
</organism>
<dbReference type="SUPFAM" id="SSF52266">
    <property type="entry name" value="SGNH hydrolase"/>
    <property type="match status" value="1"/>
</dbReference>
<name>A0A3S0K2C5_9BACT</name>
<comment type="similarity">
    <text evidence="1">Belongs to the 'GDSL' lipolytic enzyme family.</text>
</comment>
<accession>A0A3S0K2C5</accession>
<dbReference type="Pfam" id="PF13472">
    <property type="entry name" value="Lipase_GDSL_2"/>
    <property type="match status" value="1"/>
</dbReference>
<keyword evidence="2" id="KW-0378">Hydrolase</keyword>
<dbReference type="InterPro" id="IPR013830">
    <property type="entry name" value="SGNH_hydro"/>
</dbReference>
<dbReference type="GO" id="GO:0016788">
    <property type="term" value="F:hydrolase activity, acting on ester bonds"/>
    <property type="evidence" value="ECO:0007669"/>
    <property type="project" value="UniProtKB-ARBA"/>
</dbReference>
<dbReference type="InterPro" id="IPR037459">
    <property type="entry name" value="RhgT-like"/>
</dbReference>
<gene>
    <name evidence="5" type="ORF">EJV47_21500</name>
</gene>
<evidence type="ECO:0000256" key="2">
    <source>
        <dbReference type="ARBA" id="ARBA00022801"/>
    </source>
</evidence>
<feature type="chain" id="PRO_5018719987" evidence="3">
    <location>
        <begin position="23"/>
        <end position="257"/>
    </location>
</feature>
<dbReference type="AlphaFoldDB" id="A0A3S0K2C5"/>
<keyword evidence="6" id="KW-1185">Reference proteome</keyword>
<dbReference type="PANTHER" id="PTHR43695:SF1">
    <property type="entry name" value="RHAMNOGALACTURONAN ACETYLESTERASE"/>
    <property type="match status" value="1"/>
</dbReference>
<dbReference type="CDD" id="cd01821">
    <property type="entry name" value="Rhamnogalacturan_acetylesterase_like"/>
    <property type="match status" value="1"/>
</dbReference>
<sequence length="257" mass="28976">MRVRFVAGILLCLLLAAFVAPAPVRVYLIGDSTMSTKEVKAYPETGWGTPFAVFFDETVTVDNRAQNGRSTKSFIAENRWQSVHEALRPGDYVFIQFGHNDEVPTKKNHTTEAEFQQNLRRFVLETRAKKALPVLLTPVARRKFDAAGRVEDTHAVYAELVRRVARENQVPLIDLSQSSMALLQQFGVENSKLLFVQLAPGEHPNYPDGRDDNTHFSELGARKMAQLVLADLRTLNLELAERVVRRESKKTVDAQAK</sequence>
<dbReference type="Proteomes" id="UP000282184">
    <property type="component" value="Unassembled WGS sequence"/>
</dbReference>
<feature type="signal peptide" evidence="3">
    <location>
        <begin position="1"/>
        <end position="22"/>
    </location>
</feature>
<evidence type="ECO:0000313" key="6">
    <source>
        <dbReference type="Proteomes" id="UP000282184"/>
    </source>
</evidence>
<protein>
    <submittedName>
        <fullName evidence="5">Rhamnogalacturonan acetylesterase</fullName>
    </submittedName>
</protein>
<dbReference type="EMBL" id="RXOF01000015">
    <property type="protein sequence ID" value="RTQ46530.1"/>
    <property type="molecule type" value="Genomic_DNA"/>
</dbReference>
<evidence type="ECO:0000256" key="1">
    <source>
        <dbReference type="ARBA" id="ARBA00008668"/>
    </source>
</evidence>
<keyword evidence="3" id="KW-0732">Signal</keyword>
<evidence type="ECO:0000259" key="4">
    <source>
        <dbReference type="Pfam" id="PF13472"/>
    </source>
</evidence>
<dbReference type="PANTHER" id="PTHR43695">
    <property type="entry name" value="PUTATIVE (AFU_ORTHOLOGUE AFUA_2G17250)-RELATED"/>
    <property type="match status" value="1"/>
</dbReference>
<dbReference type="OrthoDB" id="9807041at2"/>
<evidence type="ECO:0000313" key="5">
    <source>
        <dbReference type="EMBL" id="RTQ46530.1"/>
    </source>
</evidence>
<evidence type="ECO:0000256" key="3">
    <source>
        <dbReference type="SAM" id="SignalP"/>
    </source>
</evidence>
<reference evidence="5 6" key="1">
    <citation type="submission" date="2018-12" db="EMBL/GenBank/DDBJ databases">
        <title>Hymenobacter gummosus sp. nov., isolated from a spring.</title>
        <authorList>
            <person name="Nie L."/>
        </authorList>
    </citation>
    <scope>NUCLEOTIDE SEQUENCE [LARGE SCALE GENOMIC DNA]</scope>
    <source>
        <strain evidence="5 6">KCTC 52166</strain>
    </source>
</reference>
<dbReference type="Gene3D" id="3.40.50.1110">
    <property type="entry name" value="SGNH hydrolase"/>
    <property type="match status" value="1"/>
</dbReference>
<proteinExistence type="inferred from homology"/>
<comment type="caution">
    <text evidence="5">The sequence shown here is derived from an EMBL/GenBank/DDBJ whole genome shotgun (WGS) entry which is preliminary data.</text>
</comment>